<accession>A0A0A9AAE2</accession>
<feature type="domain" description="DUF6598" evidence="1">
    <location>
        <begin position="2"/>
        <end position="201"/>
    </location>
</feature>
<organism evidence="2">
    <name type="scientific">Arundo donax</name>
    <name type="common">Giant reed</name>
    <name type="synonym">Donax arundinaceus</name>
    <dbReference type="NCBI Taxonomy" id="35708"/>
    <lineage>
        <taxon>Eukaryota</taxon>
        <taxon>Viridiplantae</taxon>
        <taxon>Streptophyta</taxon>
        <taxon>Embryophyta</taxon>
        <taxon>Tracheophyta</taxon>
        <taxon>Spermatophyta</taxon>
        <taxon>Magnoliopsida</taxon>
        <taxon>Liliopsida</taxon>
        <taxon>Poales</taxon>
        <taxon>Poaceae</taxon>
        <taxon>PACMAD clade</taxon>
        <taxon>Arundinoideae</taxon>
        <taxon>Arundineae</taxon>
        <taxon>Arundo</taxon>
    </lineage>
</organism>
<evidence type="ECO:0000259" key="1">
    <source>
        <dbReference type="Pfam" id="PF20241"/>
    </source>
</evidence>
<name>A0A0A9AAE2_ARUDO</name>
<dbReference type="AlphaFoldDB" id="A0A0A9AAE2"/>
<protein>
    <recommendedName>
        <fullName evidence="1">DUF6598 domain-containing protein</fullName>
    </recommendedName>
</protein>
<proteinExistence type="predicted"/>
<dbReference type="InterPro" id="IPR046533">
    <property type="entry name" value="DUF6598"/>
</dbReference>
<reference evidence="2" key="2">
    <citation type="journal article" date="2015" name="Data Brief">
        <title>Shoot transcriptome of the giant reed, Arundo donax.</title>
        <authorList>
            <person name="Barrero R.A."/>
            <person name="Guerrero F.D."/>
            <person name="Moolhuijzen P."/>
            <person name="Goolsby J.A."/>
            <person name="Tidwell J."/>
            <person name="Bellgard S.E."/>
            <person name="Bellgard M.I."/>
        </authorList>
    </citation>
    <scope>NUCLEOTIDE SEQUENCE</scope>
    <source>
        <tissue evidence="2">Shoot tissue taken approximately 20 cm above the soil surface</tissue>
    </source>
</reference>
<reference evidence="2" key="1">
    <citation type="submission" date="2014-09" db="EMBL/GenBank/DDBJ databases">
        <authorList>
            <person name="Magalhaes I.L.F."/>
            <person name="Oliveira U."/>
            <person name="Santos F.R."/>
            <person name="Vidigal T.H.D.A."/>
            <person name="Brescovit A.D."/>
            <person name="Santos A.J."/>
        </authorList>
    </citation>
    <scope>NUCLEOTIDE SEQUENCE</scope>
    <source>
        <tissue evidence="2">Shoot tissue taken approximately 20 cm above the soil surface</tissue>
    </source>
</reference>
<dbReference type="PANTHER" id="PTHR33065">
    <property type="entry name" value="OS07G0486400 PROTEIN"/>
    <property type="match status" value="1"/>
</dbReference>
<sequence length="211" mass="23198">MQDASLVLTGPIRAVMLRDPVIFEVDLKVKGAIESEDKGLSFLAARFRSTAFTPDSFLIKESYTSKLSTLEFTLAHMVYSVEATISVKVIEGSWRDDCHGQFVARTASIKDEEVVLLGFGDVKVPFDSDEISLSRSVVSVDSEGQLTVSVKTRQVDKAKVEAADDQDVFAPVEDHAVFYPLKSSRGRAELNVGFCKMEVIVAWSLFGAHLT</sequence>
<dbReference type="PIRSF" id="PIRSF002703">
    <property type="entry name" value="Thaumatin"/>
    <property type="match status" value="1"/>
</dbReference>
<dbReference type="PANTHER" id="PTHR33065:SF138">
    <property type="entry name" value="OS09G0442000 PROTEIN"/>
    <property type="match status" value="1"/>
</dbReference>
<evidence type="ECO:0000313" key="2">
    <source>
        <dbReference type="EMBL" id="JAD46923.1"/>
    </source>
</evidence>
<dbReference type="InterPro" id="IPR001938">
    <property type="entry name" value="Thaumatin"/>
</dbReference>
<dbReference type="EMBL" id="GBRH01250972">
    <property type="protein sequence ID" value="JAD46923.1"/>
    <property type="molecule type" value="Transcribed_RNA"/>
</dbReference>
<dbReference type="Pfam" id="PF20241">
    <property type="entry name" value="DUF6598"/>
    <property type="match status" value="1"/>
</dbReference>